<evidence type="ECO:0000313" key="5">
    <source>
        <dbReference type="Proteomes" id="UP000190961"/>
    </source>
</evidence>
<dbReference type="InterPro" id="IPR011006">
    <property type="entry name" value="CheY-like_superfamily"/>
</dbReference>
<dbReference type="AlphaFoldDB" id="A0A1T5JHT0"/>
<dbReference type="PROSITE" id="PS50930">
    <property type="entry name" value="HTH_LYTTR"/>
    <property type="match status" value="1"/>
</dbReference>
<dbReference type="PANTHER" id="PTHR37299">
    <property type="entry name" value="TRANSCRIPTIONAL REGULATOR-RELATED"/>
    <property type="match status" value="1"/>
</dbReference>
<dbReference type="EMBL" id="FUZU01000001">
    <property type="protein sequence ID" value="SKC50989.1"/>
    <property type="molecule type" value="Genomic_DNA"/>
</dbReference>
<dbReference type="InterPro" id="IPR046947">
    <property type="entry name" value="LytR-like"/>
</dbReference>
<reference evidence="4 5" key="1">
    <citation type="submission" date="2017-02" db="EMBL/GenBank/DDBJ databases">
        <authorList>
            <person name="Peterson S.W."/>
        </authorList>
    </citation>
    <scope>NUCLEOTIDE SEQUENCE [LARGE SCALE GENOMIC DNA]</scope>
    <source>
        <strain evidence="4 5">DSM 25262</strain>
    </source>
</reference>
<dbReference type="OrthoDB" id="1646880at2"/>
<dbReference type="Pfam" id="PF00072">
    <property type="entry name" value="Response_reg"/>
    <property type="match status" value="1"/>
</dbReference>
<sequence>MINAIAIDDEPLALQVIENFCQRVDFISLEKTFIKPNEALKYINKFPVDLLFLDINMPSLTGIDLYKEVKQNTMAIFTTAYTEYAVEGFNLSAIDYLLKPFTYERFLQAVTKAEEYYSHTHQTSKPEQQYIFIRADYSLIKISVADILFIEGLDDYLRIHLQNQKPVVARMTLKVMLEKLPLHGFVRVHRSYIVAIARIANIRNKIITVAGEEIPIGTSYEKAFFNAFQGNS</sequence>
<feature type="domain" description="HTH LytTR-type" evidence="3">
    <location>
        <begin position="131"/>
        <end position="203"/>
    </location>
</feature>
<dbReference type="GO" id="GO:0000156">
    <property type="term" value="F:phosphorelay response regulator activity"/>
    <property type="evidence" value="ECO:0007669"/>
    <property type="project" value="InterPro"/>
</dbReference>
<evidence type="ECO:0000259" key="3">
    <source>
        <dbReference type="PROSITE" id="PS50930"/>
    </source>
</evidence>
<dbReference type="SMART" id="SM00448">
    <property type="entry name" value="REC"/>
    <property type="match status" value="1"/>
</dbReference>
<dbReference type="RefSeq" id="WP_079685674.1">
    <property type="nucleotide sequence ID" value="NZ_FUZU01000001.1"/>
</dbReference>
<dbReference type="Gene3D" id="3.40.50.2300">
    <property type="match status" value="1"/>
</dbReference>
<dbReference type="Gene3D" id="2.40.50.1020">
    <property type="entry name" value="LytTr DNA-binding domain"/>
    <property type="match status" value="1"/>
</dbReference>
<dbReference type="PANTHER" id="PTHR37299:SF1">
    <property type="entry name" value="STAGE 0 SPORULATION PROTEIN A HOMOLOG"/>
    <property type="match status" value="1"/>
</dbReference>
<evidence type="ECO:0000313" key="4">
    <source>
        <dbReference type="EMBL" id="SKC50989.1"/>
    </source>
</evidence>
<dbReference type="InterPro" id="IPR001789">
    <property type="entry name" value="Sig_transdc_resp-reg_receiver"/>
</dbReference>
<proteinExistence type="predicted"/>
<evidence type="ECO:0000259" key="2">
    <source>
        <dbReference type="PROSITE" id="PS50110"/>
    </source>
</evidence>
<accession>A0A1T5JHT0</accession>
<evidence type="ECO:0000256" key="1">
    <source>
        <dbReference type="PROSITE-ProRule" id="PRU00169"/>
    </source>
</evidence>
<gene>
    <name evidence="4" type="ORF">SAMN05660236_1109</name>
</gene>
<dbReference type="Pfam" id="PF04397">
    <property type="entry name" value="LytTR"/>
    <property type="match status" value="1"/>
</dbReference>
<dbReference type="PROSITE" id="PS50110">
    <property type="entry name" value="RESPONSE_REGULATORY"/>
    <property type="match status" value="1"/>
</dbReference>
<dbReference type="InterPro" id="IPR007492">
    <property type="entry name" value="LytTR_DNA-bd_dom"/>
</dbReference>
<feature type="modified residue" description="4-aspartylphosphate" evidence="1">
    <location>
        <position position="54"/>
    </location>
</feature>
<dbReference type="STRING" id="688867.SAMN05660236_1109"/>
<organism evidence="4 5">
    <name type="scientific">Ohtaekwangia koreensis</name>
    <dbReference type="NCBI Taxonomy" id="688867"/>
    <lineage>
        <taxon>Bacteria</taxon>
        <taxon>Pseudomonadati</taxon>
        <taxon>Bacteroidota</taxon>
        <taxon>Cytophagia</taxon>
        <taxon>Cytophagales</taxon>
        <taxon>Fulvivirgaceae</taxon>
        <taxon>Ohtaekwangia</taxon>
    </lineage>
</organism>
<keyword evidence="5" id="KW-1185">Reference proteome</keyword>
<dbReference type="SUPFAM" id="SSF52172">
    <property type="entry name" value="CheY-like"/>
    <property type="match status" value="1"/>
</dbReference>
<dbReference type="Proteomes" id="UP000190961">
    <property type="component" value="Unassembled WGS sequence"/>
</dbReference>
<feature type="domain" description="Response regulatory" evidence="2">
    <location>
        <begin position="3"/>
        <end position="114"/>
    </location>
</feature>
<keyword evidence="1" id="KW-0597">Phosphoprotein</keyword>
<name>A0A1T5JHT0_9BACT</name>
<dbReference type="SMART" id="SM00850">
    <property type="entry name" value="LytTR"/>
    <property type="match status" value="1"/>
</dbReference>
<protein>
    <submittedName>
        <fullName evidence="4">Two component transcriptional regulator, LytTR family</fullName>
    </submittedName>
</protein>
<dbReference type="GO" id="GO:0003677">
    <property type="term" value="F:DNA binding"/>
    <property type="evidence" value="ECO:0007669"/>
    <property type="project" value="InterPro"/>
</dbReference>